<dbReference type="Proteomes" id="UP001432322">
    <property type="component" value="Unassembled WGS sequence"/>
</dbReference>
<keyword evidence="2" id="KW-1185">Reference proteome</keyword>
<dbReference type="EMBL" id="BTSY01000004">
    <property type="protein sequence ID" value="GMT25917.1"/>
    <property type="molecule type" value="Genomic_DNA"/>
</dbReference>
<dbReference type="AlphaFoldDB" id="A0AAV5W761"/>
<name>A0AAV5W761_9BILA</name>
<evidence type="ECO:0000313" key="2">
    <source>
        <dbReference type="Proteomes" id="UP001432322"/>
    </source>
</evidence>
<reference evidence="1" key="1">
    <citation type="submission" date="2023-10" db="EMBL/GenBank/DDBJ databases">
        <title>Genome assembly of Pristionchus species.</title>
        <authorList>
            <person name="Yoshida K."/>
            <person name="Sommer R.J."/>
        </authorList>
    </citation>
    <scope>NUCLEOTIDE SEQUENCE</scope>
    <source>
        <strain evidence="1">RS5133</strain>
    </source>
</reference>
<gene>
    <name evidence="1" type="ORF">PFISCL1PPCAC_17214</name>
</gene>
<organism evidence="1 2">
    <name type="scientific">Pristionchus fissidentatus</name>
    <dbReference type="NCBI Taxonomy" id="1538716"/>
    <lineage>
        <taxon>Eukaryota</taxon>
        <taxon>Metazoa</taxon>
        <taxon>Ecdysozoa</taxon>
        <taxon>Nematoda</taxon>
        <taxon>Chromadorea</taxon>
        <taxon>Rhabditida</taxon>
        <taxon>Rhabditina</taxon>
        <taxon>Diplogasteromorpha</taxon>
        <taxon>Diplogasteroidea</taxon>
        <taxon>Neodiplogasteridae</taxon>
        <taxon>Pristionchus</taxon>
    </lineage>
</organism>
<sequence>MSLVFTLDEFAPKNTVTLYTADDTSFIMAYTNENTVHCEFGGQKLPLEQWGIDLKHGNIFENAYYFLTQSNEIWKAELLPSRELRMGLVRTVRAMFPEEEAYERGLMFSTVRDGRKYAYLLCDDPNDGIEVDVDEEEEDMGELLFIHRHKLIYRKKVNGFQGVSARNVSKNIICITTSASRSTEAKTRINTPH</sequence>
<evidence type="ECO:0000313" key="1">
    <source>
        <dbReference type="EMBL" id="GMT25917.1"/>
    </source>
</evidence>
<protein>
    <submittedName>
        <fullName evidence="1">Uncharacterized protein</fullName>
    </submittedName>
</protein>
<comment type="caution">
    <text evidence="1">The sequence shown here is derived from an EMBL/GenBank/DDBJ whole genome shotgun (WGS) entry which is preliminary data.</text>
</comment>
<proteinExistence type="predicted"/>
<accession>A0AAV5W761</accession>